<dbReference type="AlphaFoldDB" id="A0A0X8FAE3"/>
<gene>
    <name evidence="6" type="ORF">AWM72_02550</name>
    <name evidence="7" type="ORF">CYJ28_06545</name>
</gene>
<evidence type="ECO:0000256" key="4">
    <source>
        <dbReference type="ARBA" id="ARBA00023163"/>
    </source>
</evidence>
<evidence type="ECO:0000313" key="9">
    <source>
        <dbReference type="Proteomes" id="UP000234239"/>
    </source>
</evidence>
<evidence type="ECO:0000313" key="8">
    <source>
        <dbReference type="Proteomes" id="UP000069912"/>
    </source>
</evidence>
<dbReference type="InterPro" id="IPR036390">
    <property type="entry name" value="WH_DNA-bd_sf"/>
</dbReference>
<comment type="similarity">
    <text evidence="1">Belongs to the LysR transcriptional regulatory family.</text>
</comment>
<evidence type="ECO:0000256" key="3">
    <source>
        <dbReference type="ARBA" id="ARBA00023125"/>
    </source>
</evidence>
<dbReference type="PRINTS" id="PR00039">
    <property type="entry name" value="HTHLYSR"/>
</dbReference>
<evidence type="ECO:0000256" key="1">
    <source>
        <dbReference type="ARBA" id="ARBA00009437"/>
    </source>
</evidence>
<dbReference type="GO" id="GO:0003700">
    <property type="term" value="F:DNA-binding transcription factor activity"/>
    <property type="evidence" value="ECO:0007669"/>
    <property type="project" value="InterPro"/>
</dbReference>
<dbReference type="CDD" id="cd05466">
    <property type="entry name" value="PBP2_LTTR_substrate"/>
    <property type="match status" value="1"/>
</dbReference>
<dbReference type="EMBL" id="CP014160">
    <property type="protein sequence ID" value="AMB93708.1"/>
    <property type="molecule type" value="Genomic_DNA"/>
</dbReference>
<dbReference type="EMBL" id="PKGY01000003">
    <property type="protein sequence ID" value="PKZ21562.1"/>
    <property type="molecule type" value="Genomic_DNA"/>
</dbReference>
<dbReference type="InterPro" id="IPR050950">
    <property type="entry name" value="HTH-type_LysR_regulators"/>
</dbReference>
<dbReference type="SUPFAM" id="SSF46785">
    <property type="entry name" value="Winged helix' DNA-binding domain"/>
    <property type="match status" value="1"/>
</dbReference>
<keyword evidence="4" id="KW-0804">Transcription</keyword>
<dbReference type="SUPFAM" id="SSF53850">
    <property type="entry name" value="Periplasmic binding protein-like II"/>
    <property type="match status" value="1"/>
</dbReference>
<dbReference type="Proteomes" id="UP000234239">
    <property type="component" value="Unassembled WGS sequence"/>
</dbReference>
<dbReference type="Pfam" id="PF03466">
    <property type="entry name" value="LysR_substrate"/>
    <property type="match status" value="1"/>
</dbReference>
<name>A0A0X8FAE3_9LACT</name>
<reference evidence="6 8" key="1">
    <citation type="journal article" date="2016" name="Genome Announc.">
        <title>Complete Genome Sequences of Aerococcus christensenii CCUG 28831T, Aerococcus sanguinicola CCUG 43001T, Aerococcus urinae CCUG 36881T, Aerococcus urinaeequi CCUG 28094T, Aerococcus urinaehominis CCUG 42038 BT, and Aerococcus viridans CCUG 4311T.</title>
        <authorList>
            <person name="Carkaci D."/>
            <person name="Dargis R."/>
            <person name="Nielsen X.C."/>
            <person name="Skovgaard O."/>
            <person name="Fuursted K."/>
            <person name="Christensen J.J."/>
        </authorList>
    </citation>
    <scope>NUCLEOTIDE SEQUENCE [LARGE SCALE GENOMIC DNA]</scope>
    <source>
        <strain evidence="6 8">CCUG43001</strain>
    </source>
</reference>
<evidence type="ECO:0000259" key="5">
    <source>
        <dbReference type="PROSITE" id="PS50931"/>
    </source>
</evidence>
<dbReference type="GO" id="GO:0003677">
    <property type="term" value="F:DNA binding"/>
    <property type="evidence" value="ECO:0007669"/>
    <property type="project" value="UniProtKB-KW"/>
</dbReference>
<sequence length="290" mass="32996">MTQAAKTLKVSQSAISQAIRDLEDQLQVPLFYRRGRRIFLTDQGRTFQAYCQSARNQLQVGQAIVKNQRSLQEGQLSLAITLPHVFPELIHDFLERYPGLTLSQYDLSHEAALHQLTHYQLDVAVTSGPVKAPELISQVLLEDELYLALAPSHPLLSKDQINRQDLEDLAFVGLHDHYAFRQQSDQFLADLGVHIHHQISVDDAASILRLTQTGRYASLITSISLQYPSQQLSYLPIQPGKTFRKLQLVYRSDTYPHPVLHAFLDFIGQWIQPKQTANNHQILDGHLDLH</sequence>
<evidence type="ECO:0000313" key="6">
    <source>
        <dbReference type="EMBL" id="AMB93708.1"/>
    </source>
</evidence>
<dbReference type="InterPro" id="IPR000847">
    <property type="entry name" value="LysR_HTH_N"/>
</dbReference>
<evidence type="ECO:0000313" key="7">
    <source>
        <dbReference type="EMBL" id="PKZ21562.1"/>
    </source>
</evidence>
<dbReference type="InterPro" id="IPR005119">
    <property type="entry name" value="LysR_subst-bd"/>
</dbReference>
<dbReference type="Gene3D" id="1.10.10.10">
    <property type="entry name" value="Winged helix-like DNA-binding domain superfamily/Winged helix DNA-binding domain"/>
    <property type="match status" value="1"/>
</dbReference>
<reference evidence="8" key="2">
    <citation type="submission" date="2016-01" db="EMBL/GenBank/DDBJ databases">
        <title>Six Aerococcus type strain genome sequencing and assembly using PacBio and Illumina Hiseq.</title>
        <authorList>
            <person name="Carkaci D."/>
            <person name="Dargis R."/>
            <person name="Nielsen X.C."/>
            <person name="Skovgaard O."/>
            <person name="Fuursted K."/>
            <person name="Christensen J.J."/>
        </authorList>
    </citation>
    <scope>NUCLEOTIDE SEQUENCE [LARGE SCALE GENOMIC DNA]</scope>
    <source>
        <strain evidence="8">CCUG43001</strain>
    </source>
</reference>
<dbReference type="Gene3D" id="3.40.190.290">
    <property type="match status" value="1"/>
</dbReference>
<dbReference type="PROSITE" id="PS50931">
    <property type="entry name" value="HTH_LYSR"/>
    <property type="match status" value="1"/>
</dbReference>
<protein>
    <submittedName>
        <fullName evidence="7">LysR family transcriptional regulator</fullName>
    </submittedName>
</protein>
<dbReference type="Pfam" id="PF00126">
    <property type="entry name" value="HTH_1"/>
    <property type="match status" value="1"/>
</dbReference>
<feature type="domain" description="HTH lysR-type" evidence="5">
    <location>
        <begin position="1"/>
        <end position="41"/>
    </location>
</feature>
<keyword evidence="2" id="KW-0805">Transcription regulation</keyword>
<dbReference type="Proteomes" id="UP000069912">
    <property type="component" value="Chromosome"/>
</dbReference>
<proteinExistence type="inferred from homology"/>
<accession>A0A0X8FAE3</accession>
<dbReference type="OrthoDB" id="9803735at2"/>
<keyword evidence="8" id="KW-1185">Reference proteome</keyword>
<organism evidence="6 8">
    <name type="scientific">Aerococcus sanguinicola</name>
    <dbReference type="NCBI Taxonomy" id="119206"/>
    <lineage>
        <taxon>Bacteria</taxon>
        <taxon>Bacillati</taxon>
        <taxon>Bacillota</taxon>
        <taxon>Bacilli</taxon>
        <taxon>Lactobacillales</taxon>
        <taxon>Aerococcaceae</taxon>
        <taxon>Aerococcus</taxon>
    </lineage>
</organism>
<reference evidence="7 9" key="3">
    <citation type="submission" date="2017-12" db="EMBL/GenBank/DDBJ databases">
        <title>Phylogenetic diversity of female urinary microbiome.</title>
        <authorList>
            <person name="Thomas-White K."/>
            <person name="Wolfe A.J."/>
        </authorList>
    </citation>
    <scope>NUCLEOTIDE SEQUENCE [LARGE SCALE GENOMIC DNA]</scope>
    <source>
        <strain evidence="7 9">UMB0139</strain>
    </source>
</reference>
<dbReference type="GO" id="GO:0005829">
    <property type="term" value="C:cytosol"/>
    <property type="evidence" value="ECO:0007669"/>
    <property type="project" value="TreeGrafter"/>
</dbReference>
<dbReference type="KEGG" id="asan:AWM72_02550"/>
<dbReference type="PANTHER" id="PTHR30419">
    <property type="entry name" value="HTH-TYPE TRANSCRIPTIONAL REGULATOR YBHD"/>
    <property type="match status" value="1"/>
</dbReference>
<evidence type="ECO:0000256" key="2">
    <source>
        <dbReference type="ARBA" id="ARBA00023015"/>
    </source>
</evidence>
<keyword evidence="3" id="KW-0238">DNA-binding</keyword>
<dbReference type="InterPro" id="IPR036388">
    <property type="entry name" value="WH-like_DNA-bd_sf"/>
</dbReference>